<dbReference type="EMBL" id="LANR01000001">
    <property type="protein sequence ID" value="KJV61281.1"/>
    <property type="molecule type" value="Genomic_DNA"/>
</dbReference>
<evidence type="ECO:0000313" key="1">
    <source>
        <dbReference type="EMBL" id="KJV61281.1"/>
    </source>
</evidence>
<sequence>MIICFKVSYKFTSNFFGGKFSHGKIYYLMLCHSGGSFFVIARKIT</sequence>
<name>A0A0F3N004_RICAM</name>
<organism evidence="1 2">
    <name type="scientific">Rickettsia amblyommatis str. Ac/Pa</name>
    <dbReference type="NCBI Taxonomy" id="1359164"/>
    <lineage>
        <taxon>Bacteria</taxon>
        <taxon>Pseudomonadati</taxon>
        <taxon>Pseudomonadota</taxon>
        <taxon>Alphaproteobacteria</taxon>
        <taxon>Rickettsiales</taxon>
        <taxon>Rickettsiaceae</taxon>
        <taxon>Rickettsieae</taxon>
        <taxon>Rickettsia</taxon>
        <taxon>spotted fever group</taxon>
    </lineage>
</organism>
<accession>A0A0F3N004</accession>
<proteinExistence type="predicted"/>
<protein>
    <submittedName>
        <fullName evidence="1">Uncharacterized protein</fullName>
    </submittedName>
</protein>
<gene>
    <name evidence="1" type="ORF">APHACPA_0284</name>
</gene>
<evidence type="ECO:0000313" key="2">
    <source>
        <dbReference type="Proteomes" id="UP000033556"/>
    </source>
</evidence>
<keyword evidence="2" id="KW-1185">Reference proteome</keyword>
<reference evidence="1 2" key="1">
    <citation type="submission" date="2015-01" db="EMBL/GenBank/DDBJ databases">
        <title>Genome Sequencing of Rickettsiales.</title>
        <authorList>
            <person name="Daugherty S.C."/>
            <person name="Su Q."/>
            <person name="Abolude K."/>
            <person name="Beier-Sexton M."/>
            <person name="Carlyon J.A."/>
            <person name="Carter R."/>
            <person name="Day N.P."/>
            <person name="Dumler S.J."/>
            <person name="Dyachenko V."/>
            <person name="Godinez A."/>
            <person name="Kurtti T.J."/>
            <person name="Lichay M."/>
            <person name="Mullins K.E."/>
            <person name="Ott S."/>
            <person name="Pappas-Brown V."/>
            <person name="Paris D.H."/>
            <person name="Patel P."/>
            <person name="Richards A.L."/>
            <person name="Sadzewicz L."/>
            <person name="Sears K."/>
            <person name="Seidman D."/>
            <person name="Sengamalay N."/>
            <person name="Stenos J."/>
            <person name="Tallon L.J."/>
            <person name="Vincent G."/>
            <person name="Fraser C.M."/>
            <person name="Munderloh U."/>
            <person name="Dunning-Hotopp J.C."/>
        </authorList>
    </citation>
    <scope>NUCLEOTIDE SEQUENCE [LARGE SCALE GENOMIC DNA]</scope>
    <source>
        <strain evidence="1 2">Ac/Pa</strain>
    </source>
</reference>
<comment type="caution">
    <text evidence="1">The sequence shown here is derived from an EMBL/GenBank/DDBJ whole genome shotgun (WGS) entry which is preliminary data.</text>
</comment>
<dbReference type="AlphaFoldDB" id="A0A0F3N004"/>
<dbReference type="Proteomes" id="UP000033556">
    <property type="component" value="Unassembled WGS sequence"/>
</dbReference>